<evidence type="ECO:0000313" key="2">
    <source>
        <dbReference type="EMBL" id="QIO08936.1"/>
    </source>
</evidence>
<accession>A0A6G8S3Z2</accession>
<dbReference type="KEGG" id="alj:G8D99_07865"/>
<feature type="domain" description="DUF7660" evidence="1">
    <location>
        <begin position="14"/>
        <end position="89"/>
    </location>
</feature>
<keyword evidence="3" id="KW-1185">Reference proteome</keyword>
<evidence type="ECO:0000313" key="3">
    <source>
        <dbReference type="Proteomes" id="UP000501939"/>
    </source>
</evidence>
<gene>
    <name evidence="2" type="ORF">G8D99_07865</name>
</gene>
<reference evidence="2 3" key="1">
    <citation type="submission" date="2020-03" db="EMBL/GenBank/DDBJ databases">
        <authorList>
            <person name="Zhu W."/>
        </authorList>
    </citation>
    <scope>NUCLEOTIDE SEQUENCE [LARGE SCALE GENOMIC DNA]</scope>
    <source>
        <strain evidence="2 3">185</strain>
    </source>
</reference>
<protein>
    <recommendedName>
        <fullName evidence="1">DUF7660 domain-containing protein</fullName>
    </recommendedName>
</protein>
<evidence type="ECO:0000259" key="1">
    <source>
        <dbReference type="Pfam" id="PF24693"/>
    </source>
</evidence>
<proteinExistence type="predicted"/>
<dbReference type="EMBL" id="CP049916">
    <property type="protein sequence ID" value="QIO08936.1"/>
    <property type="molecule type" value="Genomic_DNA"/>
</dbReference>
<dbReference type="RefSeq" id="WP_166324142.1">
    <property type="nucleotide sequence ID" value="NZ_CP049916.1"/>
</dbReference>
<organism evidence="2 3">
    <name type="scientific">Acinetobacter lanii</name>
    <dbReference type="NCBI Taxonomy" id="2715163"/>
    <lineage>
        <taxon>Bacteria</taxon>
        <taxon>Pseudomonadati</taxon>
        <taxon>Pseudomonadota</taxon>
        <taxon>Gammaproteobacteria</taxon>
        <taxon>Moraxellales</taxon>
        <taxon>Moraxellaceae</taxon>
        <taxon>Acinetobacter</taxon>
    </lineage>
</organism>
<name>A0A6G8S3Z2_9GAMM</name>
<sequence>MSDFNEIVSNIKCKQDFLNFIQLLIEDLHKNQWGNNTLSSYLEGMEGWVDDMDGYFKNIQDYETLRRIKNNEVDWKIFASILIASSMYE</sequence>
<dbReference type="Pfam" id="PF24693">
    <property type="entry name" value="DUF7660"/>
    <property type="match status" value="1"/>
</dbReference>
<dbReference type="Proteomes" id="UP000501939">
    <property type="component" value="Chromosome"/>
</dbReference>
<dbReference type="AlphaFoldDB" id="A0A6G8S3Z2"/>
<dbReference type="InterPro" id="IPR056077">
    <property type="entry name" value="DUF7660"/>
</dbReference>